<protein>
    <submittedName>
        <fullName evidence="1">Uncharacterized protein</fullName>
    </submittedName>
</protein>
<organism evidence="1 2">
    <name type="scientific">Pseudomonas marincola</name>
    <dbReference type="NCBI Taxonomy" id="437900"/>
    <lineage>
        <taxon>Bacteria</taxon>
        <taxon>Pseudomonadati</taxon>
        <taxon>Pseudomonadota</taxon>
        <taxon>Gammaproteobacteria</taxon>
        <taxon>Pseudomonadales</taxon>
        <taxon>Pseudomonadaceae</taxon>
        <taxon>Pseudomonas</taxon>
    </lineage>
</organism>
<name>A0A8S2BDT2_9PSED</name>
<accession>A0A8S2BDT2</accession>
<dbReference type="EMBL" id="LR215729">
    <property type="protein sequence ID" value="CAE6931149.1"/>
    <property type="molecule type" value="Genomic_DNA"/>
</dbReference>
<gene>
    <name evidence="1" type="ORF">PMYSY11_3073</name>
</gene>
<dbReference type="KEGG" id="pmao:PMYSY11_3073"/>
<dbReference type="AlphaFoldDB" id="A0A8S2BDT2"/>
<dbReference type="Proteomes" id="UP000325451">
    <property type="component" value="Chromosome"/>
</dbReference>
<evidence type="ECO:0000313" key="2">
    <source>
        <dbReference type="Proteomes" id="UP000325451"/>
    </source>
</evidence>
<sequence length="65" mass="6937">MGIFKADQRVLGLGLFIADAGQDMAVPEASFSWIYSGDWRATVANGWIVGAEQTAILMGCCSLLL</sequence>
<proteinExistence type="predicted"/>
<keyword evidence="2" id="KW-1185">Reference proteome</keyword>
<evidence type="ECO:0000313" key="1">
    <source>
        <dbReference type="EMBL" id="CAE6931149.1"/>
    </source>
</evidence>
<reference evidence="1" key="1">
    <citation type="submission" date="2021-02" db="EMBL/GenBank/DDBJ databases">
        <authorList>
            <consortium name="Genoscope - CEA"/>
            <person name="William W."/>
        </authorList>
    </citation>
    <scope>NUCLEOTIDE SEQUENCE</scope>
    <source>
        <strain evidence="1">YSy11</strain>
    </source>
</reference>